<comment type="caution">
    <text evidence="1">The sequence shown here is derived from an EMBL/GenBank/DDBJ whole genome shotgun (WGS) entry which is preliminary data.</text>
</comment>
<gene>
    <name evidence="1" type="ORF">G8E10_25805</name>
</gene>
<dbReference type="AlphaFoldDB" id="A0AA43ZMD1"/>
<sequence>IEMTVRRFAQSGIEIKGAIFNGMEKRAATYGYGHAAYYHYEYKPDNA</sequence>
<reference evidence="1" key="1">
    <citation type="submission" date="2020-03" db="EMBL/GenBank/DDBJ databases">
        <title>Ferranicluibacter endophyticum gen. nov., sp. nov., a new genus isolated from Rubus ulmifolius Schott. stem.</title>
        <authorList>
            <person name="Roca-Couso R."/>
            <person name="Flores-Felix J.D."/>
            <person name="Igual J.M."/>
            <person name="Rivas R."/>
        </authorList>
    </citation>
    <scope>NUCLEOTIDE SEQUENCE</scope>
    <source>
        <strain evidence="1">CRRU44</strain>
    </source>
</reference>
<proteinExistence type="predicted"/>
<dbReference type="Proteomes" id="UP001155840">
    <property type="component" value="Unassembled WGS sequence"/>
</dbReference>
<dbReference type="EMBL" id="JAANCM010000040">
    <property type="protein sequence ID" value="NHT79111.1"/>
    <property type="molecule type" value="Genomic_DNA"/>
</dbReference>
<name>A0AA43ZMD1_9HYPH</name>
<keyword evidence="2" id="KW-1185">Reference proteome</keyword>
<accession>A0AA43ZMD1</accession>
<evidence type="ECO:0000313" key="1">
    <source>
        <dbReference type="EMBL" id="NHT79111.1"/>
    </source>
</evidence>
<evidence type="ECO:0000313" key="2">
    <source>
        <dbReference type="Proteomes" id="UP001155840"/>
    </source>
</evidence>
<organism evidence="1 2">
    <name type="scientific">Ferranicluibacter rubi</name>
    <dbReference type="NCBI Taxonomy" id="2715133"/>
    <lineage>
        <taxon>Bacteria</taxon>
        <taxon>Pseudomonadati</taxon>
        <taxon>Pseudomonadota</taxon>
        <taxon>Alphaproteobacteria</taxon>
        <taxon>Hyphomicrobiales</taxon>
        <taxon>Rhizobiaceae</taxon>
        <taxon>Ferranicluibacter</taxon>
    </lineage>
</organism>
<feature type="non-terminal residue" evidence="1">
    <location>
        <position position="1"/>
    </location>
</feature>
<protein>
    <submittedName>
        <fullName evidence="1">Uncharacterized protein</fullName>
    </submittedName>
</protein>